<evidence type="ECO:0008006" key="4">
    <source>
        <dbReference type="Google" id="ProtNLM"/>
    </source>
</evidence>
<keyword evidence="1" id="KW-0812">Transmembrane</keyword>
<feature type="transmembrane region" description="Helical" evidence="1">
    <location>
        <begin position="17"/>
        <end position="38"/>
    </location>
</feature>
<keyword evidence="3" id="KW-1185">Reference proteome</keyword>
<dbReference type="EMBL" id="JXTB01000470">
    <property type="protein sequence ID" value="PON39286.1"/>
    <property type="molecule type" value="Genomic_DNA"/>
</dbReference>
<keyword evidence="1" id="KW-1133">Transmembrane helix</keyword>
<proteinExistence type="predicted"/>
<dbReference type="Proteomes" id="UP000237105">
    <property type="component" value="Unassembled WGS sequence"/>
</dbReference>
<sequence length="57" mass="7103">MSIYPCRLLFDLYCRDLFVLSLTFFFFFFFFVWLNYSLSIFLRTLEYKFNQTLGKLL</sequence>
<evidence type="ECO:0000313" key="2">
    <source>
        <dbReference type="EMBL" id="PON39286.1"/>
    </source>
</evidence>
<keyword evidence="1" id="KW-0472">Membrane</keyword>
<dbReference type="AlphaFoldDB" id="A0A2P5ARV9"/>
<evidence type="ECO:0000313" key="3">
    <source>
        <dbReference type="Proteomes" id="UP000237105"/>
    </source>
</evidence>
<organism evidence="2 3">
    <name type="scientific">Parasponia andersonii</name>
    <name type="common">Sponia andersonii</name>
    <dbReference type="NCBI Taxonomy" id="3476"/>
    <lineage>
        <taxon>Eukaryota</taxon>
        <taxon>Viridiplantae</taxon>
        <taxon>Streptophyta</taxon>
        <taxon>Embryophyta</taxon>
        <taxon>Tracheophyta</taxon>
        <taxon>Spermatophyta</taxon>
        <taxon>Magnoliopsida</taxon>
        <taxon>eudicotyledons</taxon>
        <taxon>Gunneridae</taxon>
        <taxon>Pentapetalae</taxon>
        <taxon>rosids</taxon>
        <taxon>fabids</taxon>
        <taxon>Rosales</taxon>
        <taxon>Cannabaceae</taxon>
        <taxon>Parasponia</taxon>
    </lineage>
</organism>
<name>A0A2P5ARV9_PARAD</name>
<protein>
    <recommendedName>
        <fullName evidence="4">Transmembrane protein</fullName>
    </recommendedName>
</protein>
<accession>A0A2P5ARV9</accession>
<gene>
    <name evidence="2" type="ORF">PanWU01x14_306110</name>
</gene>
<evidence type="ECO:0000256" key="1">
    <source>
        <dbReference type="SAM" id="Phobius"/>
    </source>
</evidence>
<reference evidence="3" key="1">
    <citation type="submission" date="2016-06" db="EMBL/GenBank/DDBJ databases">
        <title>Parallel loss of symbiosis genes in relatives of nitrogen-fixing non-legume Parasponia.</title>
        <authorList>
            <person name="Van Velzen R."/>
            <person name="Holmer R."/>
            <person name="Bu F."/>
            <person name="Rutten L."/>
            <person name="Van Zeijl A."/>
            <person name="Liu W."/>
            <person name="Santuari L."/>
            <person name="Cao Q."/>
            <person name="Sharma T."/>
            <person name="Shen D."/>
            <person name="Roswanjaya Y."/>
            <person name="Wardhani T."/>
            <person name="Kalhor M.S."/>
            <person name="Jansen J."/>
            <person name="Van den Hoogen J."/>
            <person name="Gungor B."/>
            <person name="Hartog M."/>
            <person name="Hontelez J."/>
            <person name="Verver J."/>
            <person name="Yang W.-C."/>
            <person name="Schijlen E."/>
            <person name="Repin R."/>
            <person name="Schilthuizen M."/>
            <person name="Schranz E."/>
            <person name="Heidstra R."/>
            <person name="Miyata K."/>
            <person name="Fedorova E."/>
            <person name="Kohlen W."/>
            <person name="Bisseling T."/>
            <person name="Smit S."/>
            <person name="Geurts R."/>
        </authorList>
    </citation>
    <scope>NUCLEOTIDE SEQUENCE [LARGE SCALE GENOMIC DNA]</scope>
    <source>
        <strain evidence="3">cv. WU1-14</strain>
    </source>
</reference>
<comment type="caution">
    <text evidence="2">The sequence shown here is derived from an EMBL/GenBank/DDBJ whole genome shotgun (WGS) entry which is preliminary data.</text>
</comment>